<evidence type="ECO:0000313" key="1">
    <source>
        <dbReference type="EMBL" id="EKC77736.1"/>
    </source>
</evidence>
<dbReference type="AlphaFoldDB" id="K1V1L5"/>
<dbReference type="EMBL" id="AJWZ01000150">
    <property type="protein sequence ID" value="EKC77736.1"/>
    <property type="molecule type" value="Genomic_DNA"/>
</dbReference>
<accession>K1V1L5</accession>
<organism evidence="1">
    <name type="scientific">human gut metagenome</name>
    <dbReference type="NCBI Taxonomy" id="408170"/>
    <lineage>
        <taxon>unclassified sequences</taxon>
        <taxon>metagenomes</taxon>
        <taxon>organismal metagenomes</taxon>
    </lineage>
</organism>
<dbReference type="NCBIfam" id="TIGR04387">
    <property type="entry name" value="capsid_maj_N4"/>
    <property type="match status" value="1"/>
</dbReference>
<gene>
    <name evidence="1" type="ORF">OBE_00216</name>
</gene>
<feature type="non-terminal residue" evidence="1">
    <location>
        <position position="150"/>
    </location>
</feature>
<comment type="caution">
    <text evidence="1">The sequence shown here is derived from an EMBL/GenBank/DDBJ whole genome shotgun (WGS) entry which is preliminary data.</text>
</comment>
<reference evidence="1" key="1">
    <citation type="journal article" date="2013" name="Environ. Microbiol.">
        <title>Microbiota from the distal guts of lean and obese adolescents exhibit partial functional redundancy besides clear differences in community structure.</title>
        <authorList>
            <person name="Ferrer M."/>
            <person name="Ruiz A."/>
            <person name="Lanza F."/>
            <person name="Haange S.B."/>
            <person name="Oberbach A."/>
            <person name="Till H."/>
            <person name="Bargiela R."/>
            <person name="Campoy C."/>
            <person name="Segura M.T."/>
            <person name="Richter M."/>
            <person name="von Bergen M."/>
            <person name="Seifert J."/>
            <person name="Suarez A."/>
        </authorList>
    </citation>
    <scope>NUCLEOTIDE SEQUENCE</scope>
</reference>
<sequence length="150" mass="16436">MSMENIHMDLRLFDANTQVTTQQSLTEEMKTFYSDYLIDAAEPELVHDQFAQKHPIPANGGKTIQFRRFAPLGKALTALTEGVTPDGQSLSMTTVEAAVRQYGGYIQMSDLLLLTAIDNNLTMATKLLGAQAGRTLDTITREVLVGGDNV</sequence>
<name>K1V1L5_9ZZZZ</name>
<proteinExistence type="predicted"/>
<protein>
    <submittedName>
        <fullName evidence="1">Uncharacterized protein</fullName>
    </submittedName>
</protein>